<sequence length="372" mass="40305">MCLKEERAAAFEWIPELVTVLEAASLIELERGESKQLATLFRTLGRPGLTIAKELGGEGVSATKLAQVLTWVGAHCPSLAVMMTMHHHTVAGMMAASRFFPDIQGLLSIIARDNLLVASGFAEGRAQANILESTLSVEKTAAGYVVNGSKKPCTMTHHFDVITFGVNYLDPEGQTHIGIGMGLADDPSIQRKPFWSVAHLQAADSNEVIFNNLLVPEPMMYFSKAVDNQLDDVQQGTGEHLFAIWFQLLASASYLGMASALASRALASNKGSQDDRALLLIDLQGATMAIRGLAIAIDQNRFLRSDLARAQATRFAVQEAINRISTRAFEILGGIAFMSSEEIAYLLVATRVLAFHPTSRLASVPFLCEQLS</sequence>
<comment type="caution">
    <text evidence="4">The sequence shown here is derived from an EMBL/GenBank/DDBJ whole genome shotgun (WGS) entry which is preliminary data.</text>
</comment>
<name>A0ABS8QWG9_9PSED</name>
<dbReference type="PANTHER" id="PTHR43884:SF20">
    <property type="entry name" value="ACYL-COA DEHYDROGENASE FADE28"/>
    <property type="match status" value="1"/>
</dbReference>
<dbReference type="Proteomes" id="UP001154922">
    <property type="component" value="Unassembled WGS sequence"/>
</dbReference>
<keyword evidence="2" id="KW-0274">FAD</keyword>
<dbReference type="EMBL" id="JAJOZI010000092">
    <property type="protein sequence ID" value="MCD7040090.1"/>
    <property type="molecule type" value="Genomic_DNA"/>
</dbReference>
<evidence type="ECO:0000256" key="2">
    <source>
        <dbReference type="ARBA" id="ARBA00022827"/>
    </source>
</evidence>
<evidence type="ECO:0000313" key="4">
    <source>
        <dbReference type="EMBL" id="MCD7040090.1"/>
    </source>
</evidence>
<proteinExistence type="predicted"/>
<keyword evidence="3" id="KW-0560">Oxidoreductase</keyword>
<organism evidence="4 5">
    <name type="scientific">Pseudomonas petroselini</name>
    <dbReference type="NCBI Taxonomy" id="2899822"/>
    <lineage>
        <taxon>Bacteria</taxon>
        <taxon>Pseudomonadati</taxon>
        <taxon>Pseudomonadota</taxon>
        <taxon>Gammaproteobacteria</taxon>
        <taxon>Pseudomonadales</taxon>
        <taxon>Pseudomonadaceae</taxon>
        <taxon>Pseudomonas</taxon>
    </lineage>
</organism>
<dbReference type="InterPro" id="IPR037069">
    <property type="entry name" value="AcylCoA_DH/ox_N_sf"/>
</dbReference>
<evidence type="ECO:0000256" key="1">
    <source>
        <dbReference type="ARBA" id="ARBA00022630"/>
    </source>
</evidence>
<protein>
    <submittedName>
        <fullName evidence="4">Acyl-CoA/acyl-ACP dehydrogenase</fullName>
    </submittedName>
</protein>
<dbReference type="PANTHER" id="PTHR43884">
    <property type="entry name" value="ACYL-COA DEHYDROGENASE"/>
    <property type="match status" value="1"/>
</dbReference>
<reference evidence="4 5" key="2">
    <citation type="journal article" date="2023" name="Plant Pathol.">
        <title>Dismantling and reorganizing Pseudomonas marginalis sensu#lato.</title>
        <authorList>
            <person name="Sawada H."/>
            <person name="Fujikawa T."/>
            <person name="Satou M."/>
        </authorList>
    </citation>
    <scope>NUCLEOTIDE SEQUENCE [LARGE SCALE GENOMIC DNA]</scope>
    <source>
        <strain evidence="4 5">MAFF 311096</strain>
    </source>
</reference>
<evidence type="ECO:0000313" key="5">
    <source>
        <dbReference type="Proteomes" id="UP001154922"/>
    </source>
</evidence>
<reference evidence="4 5" key="1">
    <citation type="journal article" date="2022" name="Int. J. Syst. Evol. Microbiol.">
        <title>Pseudomonas petroselini sp. nov., a pathogen causing bacterial rot of parsley in Japan.</title>
        <authorList>
            <person name="Sawada H."/>
            <person name="Fujikawa T."/>
            <person name="Osada S."/>
            <person name="Satou M."/>
        </authorList>
    </citation>
    <scope>NUCLEOTIDE SEQUENCE [LARGE SCALE GENOMIC DNA]</scope>
    <source>
        <strain evidence="4 5">MAFF 311096</strain>
    </source>
</reference>
<dbReference type="InterPro" id="IPR046373">
    <property type="entry name" value="Acyl-CoA_Oxase/DH_mid-dom_sf"/>
</dbReference>
<evidence type="ECO:0000256" key="3">
    <source>
        <dbReference type="ARBA" id="ARBA00023002"/>
    </source>
</evidence>
<dbReference type="Gene3D" id="1.10.540.10">
    <property type="entry name" value="Acyl-CoA dehydrogenase/oxidase, N-terminal domain"/>
    <property type="match status" value="1"/>
</dbReference>
<keyword evidence="1" id="KW-0285">Flavoprotein</keyword>
<dbReference type="Gene3D" id="2.40.110.10">
    <property type="entry name" value="Butyryl-CoA Dehydrogenase, subunit A, domain 2"/>
    <property type="match status" value="1"/>
</dbReference>
<dbReference type="InterPro" id="IPR036250">
    <property type="entry name" value="AcylCo_DH-like_C"/>
</dbReference>
<accession>A0ABS8QWG9</accession>
<dbReference type="RefSeq" id="WP_231808912.1">
    <property type="nucleotide sequence ID" value="NZ_JAJOZG010000065.1"/>
</dbReference>
<dbReference type="InterPro" id="IPR009100">
    <property type="entry name" value="AcylCoA_DH/oxidase_NM_dom_sf"/>
</dbReference>
<gene>
    <name evidence="4" type="ORF">LRQ20_17405</name>
</gene>
<dbReference type="SUPFAM" id="SSF47203">
    <property type="entry name" value="Acyl-CoA dehydrogenase C-terminal domain-like"/>
    <property type="match status" value="1"/>
</dbReference>
<keyword evidence="5" id="KW-1185">Reference proteome</keyword>
<dbReference type="SUPFAM" id="SSF56645">
    <property type="entry name" value="Acyl-CoA dehydrogenase NM domain-like"/>
    <property type="match status" value="1"/>
</dbReference>